<dbReference type="WormBase" id="SRAE_X000094700">
    <property type="protein sequence ID" value="SRP03764"/>
    <property type="gene ID" value="WBGene00266510"/>
</dbReference>
<reference evidence="2 3" key="1">
    <citation type="submission" date="2014-09" db="EMBL/GenBank/DDBJ databases">
        <authorList>
            <person name="Martin A.A."/>
        </authorList>
    </citation>
    <scope>NUCLEOTIDE SEQUENCE</scope>
    <source>
        <strain evidence="3">ED321</strain>
        <strain evidence="2">ED321 Heterogonic</strain>
    </source>
</reference>
<organism evidence="2">
    <name type="scientific">Strongyloides ratti</name>
    <name type="common">Parasitic roundworm</name>
    <dbReference type="NCBI Taxonomy" id="34506"/>
    <lineage>
        <taxon>Eukaryota</taxon>
        <taxon>Metazoa</taxon>
        <taxon>Ecdysozoa</taxon>
        <taxon>Nematoda</taxon>
        <taxon>Chromadorea</taxon>
        <taxon>Rhabditida</taxon>
        <taxon>Tylenchina</taxon>
        <taxon>Panagrolaimomorpha</taxon>
        <taxon>Strongyloidoidea</taxon>
        <taxon>Strongyloididae</taxon>
        <taxon>Strongyloides</taxon>
    </lineage>
</organism>
<keyword evidence="3" id="KW-1185">Reference proteome</keyword>
<dbReference type="EMBL" id="LN609530">
    <property type="protein sequence ID" value="CEF71624.1"/>
    <property type="molecule type" value="Genomic_DNA"/>
</dbReference>
<proteinExistence type="predicted"/>
<accession>A0A090LVD3</accession>
<dbReference type="Proteomes" id="UP000035682">
    <property type="component" value="Unplaced"/>
</dbReference>
<evidence type="ECO:0000313" key="3">
    <source>
        <dbReference type="Proteomes" id="UP000035682"/>
    </source>
</evidence>
<feature type="compositionally biased region" description="Polar residues" evidence="1">
    <location>
        <begin position="169"/>
        <end position="178"/>
    </location>
</feature>
<reference evidence="4" key="2">
    <citation type="submission" date="2020-12" db="UniProtKB">
        <authorList>
            <consortium name="WormBaseParasite"/>
        </authorList>
    </citation>
    <scope>IDENTIFICATION</scope>
</reference>
<evidence type="ECO:0000313" key="5">
    <source>
        <dbReference type="WormBase" id="SRAE_X000094700"/>
    </source>
</evidence>
<evidence type="ECO:0000256" key="1">
    <source>
        <dbReference type="SAM" id="MobiDB-lite"/>
    </source>
</evidence>
<evidence type="ECO:0000313" key="2">
    <source>
        <dbReference type="EMBL" id="CEF71624.1"/>
    </source>
</evidence>
<evidence type="ECO:0000313" key="4">
    <source>
        <dbReference type="WBParaSite" id="SRAE_X000094700.1"/>
    </source>
</evidence>
<dbReference type="WBParaSite" id="SRAE_X000094700.1">
    <property type="protein sequence ID" value="SRAE_X000094700.1"/>
    <property type="gene ID" value="WBGene00266510"/>
</dbReference>
<dbReference type="CTD" id="36384004"/>
<dbReference type="GeneID" id="36384004"/>
<dbReference type="RefSeq" id="XP_024510820.1">
    <property type="nucleotide sequence ID" value="XM_024645353.1"/>
</dbReference>
<gene>
    <name evidence="2 4 5" type="ORF">SRAE_X000094700</name>
</gene>
<sequence>MEHYKINNYSNIPSLQIESSFISGKESILEISKDNTNFINKSQLSINSESNNIGVSLAQPTVGTNFLWNFDVFNQTNSIQNLSNINNTNEFTDTLSSSLQTLTTEQGTTNFYDTSSFGLSQLNIASHLTKNYNPYNYIEETSNYFLPFYHSTIRNSTLITPVQMDSYPLTPQSNNRQPKSVGKEKR</sequence>
<protein>
    <submittedName>
        <fullName evidence="2 4">Uncharacterized protein</fullName>
    </submittedName>
</protein>
<feature type="region of interest" description="Disordered" evidence="1">
    <location>
        <begin position="165"/>
        <end position="186"/>
    </location>
</feature>
<dbReference type="AlphaFoldDB" id="A0A090LVD3"/>
<name>A0A090LVD3_STRRB</name>